<dbReference type="GO" id="GO:0005524">
    <property type="term" value="F:ATP binding"/>
    <property type="evidence" value="ECO:0007669"/>
    <property type="project" value="UniProtKB-KW"/>
</dbReference>
<reference evidence="2 3" key="1">
    <citation type="submission" date="2023-08" db="EMBL/GenBank/DDBJ databases">
        <authorList>
            <person name="Folkvardsen B D."/>
            <person name="Norman A."/>
        </authorList>
    </citation>
    <scope>NUCLEOTIDE SEQUENCE [LARGE SCALE GENOMIC DNA]</scope>
    <source>
        <strain evidence="2 3">Mu0053</strain>
    </source>
</reference>
<gene>
    <name evidence="2" type="ORF">MU0053_002226</name>
</gene>
<dbReference type="Gene3D" id="3.40.50.300">
    <property type="entry name" value="P-loop containing nucleotide triphosphate hydrolases"/>
    <property type="match status" value="1"/>
</dbReference>
<organism evidence="2 3">
    <name type="scientific">[Mycobacterium] burgundiense</name>
    <dbReference type="NCBI Taxonomy" id="3064286"/>
    <lineage>
        <taxon>Bacteria</taxon>
        <taxon>Bacillati</taxon>
        <taxon>Actinomycetota</taxon>
        <taxon>Actinomycetes</taxon>
        <taxon>Mycobacteriales</taxon>
        <taxon>Mycobacteriaceae</taxon>
        <taxon>Mycolicibacterium</taxon>
    </lineage>
</organism>
<dbReference type="SUPFAM" id="SSF52540">
    <property type="entry name" value="P-loop containing nucleoside triphosphate hydrolases"/>
    <property type="match status" value="1"/>
</dbReference>
<dbReference type="EMBL" id="OY726397">
    <property type="protein sequence ID" value="CAJ1502613.1"/>
    <property type="molecule type" value="Genomic_DNA"/>
</dbReference>
<keyword evidence="2" id="KW-0547">Nucleotide-binding</keyword>
<keyword evidence="2" id="KW-0067">ATP-binding</keyword>
<dbReference type="InterPro" id="IPR027417">
    <property type="entry name" value="P-loop_NTPase"/>
</dbReference>
<dbReference type="Proteomes" id="UP001190465">
    <property type="component" value="Chromosome"/>
</dbReference>
<dbReference type="Pfam" id="PF00005">
    <property type="entry name" value="ABC_tran"/>
    <property type="match status" value="1"/>
</dbReference>
<proteinExistence type="predicted"/>
<dbReference type="InterPro" id="IPR003439">
    <property type="entry name" value="ABC_transporter-like_ATP-bd"/>
</dbReference>
<feature type="domain" description="ABC transporter" evidence="1">
    <location>
        <begin position="28"/>
        <end position="171"/>
    </location>
</feature>
<evidence type="ECO:0000259" key="1">
    <source>
        <dbReference type="Pfam" id="PF00005"/>
    </source>
</evidence>
<accession>A0ABM9LPL6</accession>
<sequence>MRTSGSAVLTATAAAKRFDDAPWGPLAAVDLTARAGCVSLVQGPAGSGRTSLVRCLTGGYRLSAGDVTVRVPGAAAVSLAVADPRSVAWLRTHHIACFDGELVAAPTLPTAVAIARIARQPRAAAVAALSRLGAARLAAVSVGGLRAPQRRTAALVAALLADRDVVVLDDPEASAPVEPLSAWLQEAADGGAAVVVTAGTESALRPIAAAVGQLEEGRIAWV</sequence>
<name>A0ABM9LPL6_9MYCO</name>
<protein>
    <submittedName>
        <fullName evidence="2">ATP-binding cassette domain-containing protein</fullName>
    </submittedName>
</protein>
<dbReference type="RefSeq" id="WP_308482373.1">
    <property type="nucleotide sequence ID" value="NZ_OY726397.1"/>
</dbReference>
<evidence type="ECO:0000313" key="2">
    <source>
        <dbReference type="EMBL" id="CAJ1502613.1"/>
    </source>
</evidence>
<evidence type="ECO:0000313" key="3">
    <source>
        <dbReference type="Proteomes" id="UP001190465"/>
    </source>
</evidence>
<keyword evidence="3" id="KW-1185">Reference proteome</keyword>